<feature type="non-terminal residue" evidence="3">
    <location>
        <position position="1"/>
    </location>
</feature>
<feature type="region of interest" description="Disordered" evidence="2">
    <location>
        <begin position="1"/>
        <end position="102"/>
    </location>
</feature>
<evidence type="ECO:0000313" key="4">
    <source>
        <dbReference type="Proteomes" id="UP000053477"/>
    </source>
</evidence>
<dbReference type="Proteomes" id="UP000053477">
    <property type="component" value="Unassembled WGS sequence"/>
</dbReference>
<gene>
    <name evidence="3" type="ORF">SCHPADRAFT_897532</name>
</gene>
<dbReference type="InParanoid" id="A0A0H2R2U3"/>
<feature type="compositionally biased region" description="Polar residues" evidence="2">
    <location>
        <begin position="32"/>
        <end position="78"/>
    </location>
</feature>
<keyword evidence="4" id="KW-1185">Reference proteome</keyword>
<feature type="compositionally biased region" description="Polar residues" evidence="2">
    <location>
        <begin position="85"/>
        <end position="97"/>
    </location>
</feature>
<keyword evidence="1" id="KW-0175">Coiled coil</keyword>
<protein>
    <submittedName>
        <fullName evidence="3">Uncharacterized protein</fullName>
    </submittedName>
</protein>
<accession>A0A0H2R2U3</accession>
<evidence type="ECO:0000313" key="3">
    <source>
        <dbReference type="EMBL" id="KLO03803.1"/>
    </source>
</evidence>
<dbReference type="EMBL" id="KQ087009">
    <property type="protein sequence ID" value="KLO03803.1"/>
    <property type="molecule type" value="Genomic_DNA"/>
</dbReference>
<organism evidence="3 4">
    <name type="scientific">Schizopora paradoxa</name>
    <dbReference type="NCBI Taxonomy" id="27342"/>
    <lineage>
        <taxon>Eukaryota</taxon>
        <taxon>Fungi</taxon>
        <taxon>Dikarya</taxon>
        <taxon>Basidiomycota</taxon>
        <taxon>Agaricomycotina</taxon>
        <taxon>Agaricomycetes</taxon>
        <taxon>Hymenochaetales</taxon>
        <taxon>Schizoporaceae</taxon>
        <taxon>Schizopora</taxon>
    </lineage>
</organism>
<sequence>ASNRKKQAKRQQSSTKANPAAANLDSNLVDVGQQTVPTLPPLFSSSDSEVGSSLFSSVELQSTPATSARHTPQSSLDSTLRKVESTNQAAMKTTSQPAFGAPSLSPGLHEIFSSGYAPADIIAHLNSPNCTYTFKEKADVYKYILKTSVLAYDAETGESRFSWANDQLSSMDPQAKAAALLHNDHTISSICAVFLKNLEAVESQMDAENDPNFLDPPIRTQAQLTDAFNRLMVSERKEFEKAQKSLEVRLQTQFHGTRGDFSTAFLQQQFTDNRPADLTPVHIPEASPAADTSFLAGAEVDYFPAPPEKSADEKAKKLEKELETMEKIMLRKNDEIKRLQNDSIQYQKTSALLSLGRAEKEDLTKEVRRLTKQVDLLNKQVTNINTVVDKTNEKTDDVAAYLRLELEVRNLQIDDLREEIAKRDARIMT</sequence>
<evidence type="ECO:0000256" key="2">
    <source>
        <dbReference type="SAM" id="MobiDB-lite"/>
    </source>
</evidence>
<name>A0A0H2R2U3_9AGAM</name>
<dbReference type="AlphaFoldDB" id="A0A0H2R2U3"/>
<proteinExistence type="predicted"/>
<reference evidence="3 4" key="1">
    <citation type="submission" date="2015-04" db="EMBL/GenBank/DDBJ databases">
        <title>Complete genome sequence of Schizopora paradoxa KUC8140, a cosmopolitan wood degrader in East Asia.</title>
        <authorList>
            <consortium name="DOE Joint Genome Institute"/>
            <person name="Min B."/>
            <person name="Park H."/>
            <person name="Jang Y."/>
            <person name="Kim J.-J."/>
            <person name="Kim K.H."/>
            <person name="Pangilinan J."/>
            <person name="Lipzen A."/>
            <person name="Riley R."/>
            <person name="Grigoriev I.V."/>
            <person name="Spatafora J.W."/>
            <person name="Choi I.-G."/>
        </authorList>
    </citation>
    <scope>NUCLEOTIDE SEQUENCE [LARGE SCALE GENOMIC DNA]</scope>
    <source>
        <strain evidence="3 4">KUC8140</strain>
    </source>
</reference>
<feature type="coiled-coil region" evidence="1">
    <location>
        <begin position="308"/>
        <end position="380"/>
    </location>
</feature>
<evidence type="ECO:0000256" key="1">
    <source>
        <dbReference type="SAM" id="Coils"/>
    </source>
</evidence>
<feature type="non-terminal residue" evidence="3">
    <location>
        <position position="429"/>
    </location>
</feature>